<comment type="caution">
    <text evidence="1">The sequence shown here is derived from an EMBL/GenBank/DDBJ whole genome shotgun (WGS) entry which is preliminary data.</text>
</comment>
<evidence type="ECO:0000313" key="2">
    <source>
        <dbReference type="Proteomes" id="UP000760494"/>
    </source>
</evidence>
<feature type="non-terminal residue" evidence="1">
    <location>
        <position position="32"/>
    </location>
</feature>
<gene>
    <name evidence="1" type="ORF">C2S_2858</name>
</gene>
<sequence>MIINYISYFVRYVWETFKSYYSDSSKDPSLPN</sequence>
<protein>
    <submittedName>
        <fullName evidence="1">Uncharacterized protein</fullName>
    </submittedName>
</protein>
<dbReference type="Proteomes" id="UP000760494">
    <property type="component" value="Unassembled WGS sequence"/>
</dbReference>
<accession>A0A9Q9RZY1</accession>
<reference evidence="1" key="1">
    <citation type="submission" date="2019-05" db="EMBL/GenBank/DDBJ databases">
        <authorList>
            <person name="Piombo E."/>
        </authorList>
    </citation>
    <scope>NUCLEOTIDE SEQUENCE</scope>
    <source>
        <strain evidence="1">C2S</strain>
    </source>
</reference>
<dbReference type="AlphaFoldDB" id="A0A9Q9RZY1"/>
<name>A0A9Q9RZY1_FUSFU</name>
<evidence type="ECO:0000313" key="1">
    <source>
        <dbReference type="EMBL" id="VTT83078.1"/>
    </source>
</evidence>
<organism evidence="1 2">
    <name type="scientific">Fusarium fujikuroi</name>
    <name type="common">Bakanae and foot rot disease fungus</name>
    <name type="synonym">Gibberella fujikuroi</name>
    <dbReference type="NCBI Taxonomy" id="5127"/>
    <lineage>
        <taxon>Eukaryota</taxon>
        <taxon>Fungi</taxon>
        <taxon>Dikarya</taxon>
        <taxon>Ascomycota</taxon>
        <taxon>Pezizomycotina</taxon>
        <taxon>Sordariomycetes</taxon>
        <taxon>Hypocreomycetidae</taxon>
        <taxon>Hypocreales</taxon>
        <taxon>Nectriaceae</taxon>
        <taxon>Fusarium</taxon>
        <taxon>Fusarium fujikuroi species complex</taxon>
    </lineage>
</organism>
<proteinExistence type="predicted"/>
<dbReference type="EMBL" id="CABFJX010000418">
    <property type="protein sequence ID" value="VTT83078.1"/>
    <property type="molecule type" value="Genomic_DNA"/>
</dbReference>